<gene>
    <name evidence="2" type="ORF">XENOCAPTIV_019782</name>
</gene>
<keyword evidence="3" id="KW-1185">Reference proteome</keyword>
<name>A0ABV0S1G3_9TELE</name>
<dbReference type="PANTHER" id="PTHR46769:SF2">
    <property type="entry name" value="FIBROCYSTIN-L ISOFORM 2 PRECURSOR-RELATED"/>
    <property type="match status" value="1"/>
</dbReference>
<reference evidence="2 3" key="1">
    <citation type="submission" date="2021-06" db="EMBL/GenBank/DDBJ databases">
        <authorList>
            <person name="Palmer J.M."/>
        </authorList>
    </citation>
    <scope>NUCLEOTIDE SEQUENCE [LARGE SCALE GENOMIC DNA]</scope>
    <source>
        <strain evidence="2 3">XC_2019</strain>
        <tissue evidence="2">Muscle</tissue>
    </source>
</reference>
<dbReference type="Proteomes" id="UP001434883">
    <property type="component" value="Unassembled WGS sequence"/>
</dbReference>
<accession>A0ABV0S1G3</accession>
<organism evidence="2 3">
    <name type="scientific">Xenoophorus captivus</name>
    <dbReference type="NCBI Taxonomy" id="1517983"/>
    <lineage>
        <taxon>Eukaryota</taxon>
        <taxon>Metazoa</taxon>
        <taxon>Chordata</taxon>
        <taxon>Craniata</taxon>
        <taxon>Vertebrata</taxon>
        <taxon>Euteleostomi</taxon>
        <taxon>Actinopterygii</taxon>
        <taxon>Neopterygii</taxon>
        <taxon>Teleostei</taxon>
        <taxon>Neoteleostei</taxon>
        <taxon>Acanthomorphata</taxon>
        <taxon>Ovalentaria</taxon>
        <taxon>Atherinomorphae</taxon>
        <taxon>Cyprinodontiformes</taxon>
        <taxon>Goodeidae</taxon>
        <taxon>Xenoophorus</taxon>
    </lineage>
</organism>
<feature type="non-terminal residue" evidence="2">
    <location>
        <position position="1"/>
    </location>
</feature>
<evidence type="ECO:0000313" key="3">
    <source>
        <dbReference type="Proteomes" id="UP001434883"/>
    </source>
</evidence>
<evidence type="ECO:0000256" key="1">
    <source>
        <dbReference type="ARBA" id="ARBA00022729"/>
    </source>
</evidence>
<dbReference type="InterPro" id="IPR052387">
    <property type="entry name" value="Fibrocystin"/>
</dbReference>
<dbReference type="PANTHER" id="PTHR46769">
    <property type="entry name" value="POLYCYSTIC KIDNEY AND HEPATIC DISEASE 1 (AUTOSOMAL RECESSIVE)-LIKE 1"/>
    <property type="match status" value="1"/>
</dbReference>
<evidence type="ECO:0000313" key="2">
    <source>
        <dbReference type="EMBL" id="MEQ2213717.1"/>
    </source>
</evidence>
<sequence length="213" mass="24110">PQDHGWCAGYTCQQRMSLFHSIMTTGHAFDVYFTSVSPQKLRLMMLNSDPSESVLVSVFYSSPQRLDVYVENRLIAPTNAVWNDDRSDYILKEPAYRDEFVPLMNASMGTNYFDQDYKMLKVLLRGSTPVEIRTSPLLVLAFNMPALTESEFFGDTLIQNLATFLKVPPNMIRITKIIREDGGAARRKRSTGLTVEVEIKKPPVQQTTNSTTG</sequence>
<keyword evidence="1" id="KW-0732">Signal</keyword>
<proteinExistence type="predicted"/>
<dbReference type="EMBL" id="JAHRIN010063034">
    <property type="protein sequence ID" value="MEQ2213717.1"/>
    <property type="molecule type" value="Genomic_DNA"/>
</dbReference>
<comment type="caution">
    <text evidence="2">The sequence shown here is derived from an EMBL/GenBank/DDBJ whole genome shotgun (WGS) entry which is preliminary data.</text>
</comment>
<protein>
    <submittedName>
        <fullName evidence="2">Uncharacterized protein</fullName>
    </submittedName>
</protein>